<protein>
    <submittedName>
        <fullName evidence="2">Uncharacterized protein</fullName>
    </submittedName>
</protein>
<comment type="caution">
    <text evidence="2">The sequence shown here is derived from an EMBL/GenBank/DDBJ whole genome shotgun (WGS) entry which is preliminary data.</text>
</comment>
<sequence>MIQTRGFSVARRSLIQPVPLSSIDTQTIPTSYTKQPNHSNYRRNGLVDEFIQLQSINALPSNLLVRRDGGRVANDGIKSDVRRDLKKVMRNL</sequence>
<dbReference type="EMBL" id="SPOI01000006">
    <property type="protein sequence ID" value="TIB42629.1"/>
    <property type="molecule type" value="Genomic_DNA"/>
</dbReference>
<accession>A0A4T0JCR0</accession>
<evidence type="ECO:0000313" key="1">
    <source>
        <dbReference type="EMBL" id="TIB10512.1"/>
    </source>
</evidence>
<dbReference type="Proteomes" id="UP000310689">
    <property type="component" value="Unassembled WGS sequence"/>
</dbReference>
<reference evidence="3 4" key="1">
    <citation type="submission" date="2019-03" db="EMBL/GenBank/DDBJ databases">
        <title>Sequencing 23 genomes of Wallemia ichthyophaga.</title>
        <authorList>
            <person name="Gostincar C."/>
        </authorList>
    </citation>
    <scope>NUCLEOTIDE SEQUENCE [LARGE SCALE GENOMIC DNA]</scope>
    <source>
        <strain evidence="2 4">EXF-6200</strain>
        <strain evidence="1 3">EXF-8621</strain>
    </source>
</reference>
<evidence type="ECO:0000313" key="2">
    <source>
        <dbReference type="EMBL" id="TIB42629.1"/>
    </source>
</evidence>
<dbReference type="OrthoDB" id="10453622at2759"/>
<dbReference type="AlphaFoldDB" id="A0A4T0JCR0"/>
<name>A0A4T0JCR0_WALIC</name>
<dbReference type="Proteomes" id="UP000306954">
    <property type="component" value="Unassembled WGS sequence"/>
</dbReference>
<evidence type="ECO:0000313" key="4">
    <source>
        <dbReference type="Proteomes" id="UP000310689"/>
    </source>
</evidence>
<proteinExistence type="predicted"/>
<dbReference type="EMBL" id="SPOF01000030">
    <property type="protein sequence ID" value="TIB10512.1"/>
    <property type="molecule type" value="Genomic_DNA"/>
</dbReference>
<organism evidence="2 4">
    <name type="scientific">Wallemia ichthyophaga</name>
    <dbReference type="NCBI Taxonomy" id="245174"/>
    <lineage>
        <taxon>Eukaryota</taxon>
        <taxon>Fungi</taxon>
        <taxon>Dikarya</taxon>
        <taxon>Basidiomycota</taxon>
        <taxon>Wallemiomycotina</taxon>
        <taxon>Wallemiomycetes</taxon>
        <taxon>Wallemiales</taxon>
        <taxon>Wallemiaceae</taxon>
        <taxon>Wallemia</taxon>
    </lineage>
</organism>
<gene>
    <name evidence="2" type="ORF">E3P86_00302</name>
    <name evidence="1" type="ORF">E3P90_02815</name>
</gene>
<evidence type="ECO:0000313" key="3">
    <source>
        <dbReference type="Proteomes" id="UP000306954"/>
    </source>
</evidence>